<proteinExistence type="predicted"/>
<evidence type="ECO:0008006" key="3">
    <source>
        <dbReference type="Google" id="ProtNLM"/>
    </source>
</evidence>
<dbReference type="AlphaFoldDB" id="A0AAZ3SR89"/>
<dbReference type="Ensembl" id="ENSOTST00005185664.1">
    <property type="protein sequence ID" value="ENSOTSP00005155539.1"/>
    <property type="gene ID" value="ENSOTSG00005058476.1"/>
</dbReference>
<accession>A0AAZ3SR89</accession>
<evidence type="ECO:0000313" key="2">
    <source>
        <dbReference type="Proteomes" id="UP000694402"/>
    </source>
</evidence>
<name>A0AAZ3SR89_ONCTS</name>
<keyword evidence="2" id="KW-1185">Reference proteome</keyword>
<dbReference type="PANTHER" id="PTHR47829">
    <property type="entry name" value="HYDROLASE, PUTATIVE (AFU_ORTHOLOGUE AFUA_1G12880)-RELATED"/>
    <property type="match status" value="1"/>
</dbReference>
<organism evidence="1 2">
    <name type="scientific">Oncorhynchus tshawytscha</name>
    <name type="common">Chinook salmon</name>
    <name type="synonym">Salmo tshawytscha</name>
    <dbReference type="NCBI Taxonomy" id="74940"/>
    <lineage>
        <taxon>Eukaryota</taxon>
        <taxon>Metazoa</taxon>
        <taxon>Chordata</taxon>
        <taxon>Craniata</taxon>
        <taxon>Vertebrata</taxon>
        <taxon>Euteleostomi</taxon>
        <taxon>Actinopterygii</taxon>
        <taxon>Neopterygii</taxon>
        <taxon>Teleostei</taxon>
        <taxon>Protacanthopterygii</taxon>
        <taxon>Salmoniformes</taxon>
        <taxon>Salmonidae</taxon>
        <taxon>Salmoninae</taxon>
        <taxon>Oncorhynchus</taxon>
    </lineage>
</organism>
<dbReference type="SUPFAM" id="SSF56784">
    <property type="entry name" value="HAD-like"/>
    <property type="match status" value="1"/>
</dbReference>
<evidence type="ECO:0000313" key="1">
    <source>
        <dbReference type="Ensembl" id="ENSOTSP00005155539.1"/>
    </source>
</evidence>
<dbReference type="InterPro" id="IPR006439">
    <property type="entry name" value="HAD-SF_hydro_IA"/>
</dbReference>
<dbReference type="InterPro" id="IPR023214">
    <property type="entry name" value="HAD_sf"/>
</dbReference>
<dbReference type="InterPro" id="IPR011945">
    <property type="entry name" value="HAD-SF_ppase_IA/epoxid_hydro_N"/>
</dbReference>
<dbReference type="GeneTree" id="ENSGT00940000173564"/>
<protein>
    <recommendedName>
        <fullName evidence="3">Acyl-CoA dehydrogenase family member 10</fullName>
    </recommendedName>
</protein>
<dbReference type="InterPro" id="IPR052898">
    <property type="entry name" value="ACAD10-like"/>
</dbReference>
<dbReference type="InterPro" id="IPR036412">
    <property type="entry name" value="HAD-like_sf"/>
</dbReference>
<gene>
    <name evidence="1" type="primary">LOC121838686</name>
</gene>
<reference evidence="2" key="1">
    <citation type="journal article" date="2018" name="PLoS ONE">
        <title>Chinook salmon (Oncorhynchus tshawytscha) genome and transcriptome.</title>
        <authorList>
            <person name="Christensen K.A."/>
            <person name="Leong J.S."/>
            <person name="Sakhrani D."/>
            <person name="Biagi C.A."/>
            <person name="Minkley D.R."/>
            <person name="Withler R.E."/>
            <person name="Rondeau E.B."/>
            <person name="Koop B.F."/>
            <person name="Devlin R.H."/>
        </authorList>
    </citation>
    <scope>NUCLEOTIDE SEQUENCE [LARGE SCALE GENOMIC DNA]</scope>
</reference>
<dbReference type="NCBIfam" id="TIGR02247">
    <property type="entry name" value="HAD-1A3-hyp"/>
    <property type="match status" value="1"/>
</dbReference>
<dbReference type="Gene3D" id="3.40.50.1000">
    <property type="entry name" value="HAD superfamily/HAD-like"/>
    <property type="match status" value="1"/>
</dbReference>
<dbReference type="Pfam" id="PF00702">
    <property type="entry name" value="Hydrolase"/>
    <property type="match status" value="1"/>
</dbReference>
<sequence length="258" mass="28212">MMKMQTAARFRSQLWSLKMPSLCHRSFAAISTYKAVIFDMYGVLIPSPVKLATGSPVPIGSFLSNLTSGPMTRPLPVMMEAILCARSRGLKTAVLSNNFLQLNGDPFLPLDHSLFDVIVESCREGLSKPDPRIYHLCLNRLGVSAHEAVFLDDLELNVEAAAQLGMHAIKVGDIAASVKELEGVLGIPLSGFVPGPGSAPGATKLPMDQLTQYLRKALHLSDKGTSIHFFQEKEKLAHYSCQYNCSLKYYVSASWPLS</sequence>
<reference evidence="1" key="3">
    <citation type="submission" date="2025-09" db="UniProtKB">
        <authorList>
            <consortium name="Ensembl"/>
        </authorList>
    </citation>
    <scope>IDENTIFICATION</scope>
</reference>
<dbReference type="NCBIfam" id="TIGR01509">
    <property type="entry name" value="HAD-SF-IA-v3"/>
    <property type="match status" value="1"/>
</dbReference>
<dbReference type="CDD" id="cd02603">
    <property type="entry name" value="HAD_sEH-N_like"/>
    <property type="match status" value="1"/>
</dbReference>
<dbReference type="Proteomes" id="UP000694402">
    <property type="component" value="Unassembled WGS sequence"/>
</dbReference>
<dbReference type="PANTHER" id="PTHR47829:SF3">
    <property type="entry name" value="AMINOGLYCOSIDE PHOSPHOTRANSFERASE DOMAIN-CONTAINING PROTEIN"/>
    <property type="match status" value="1"/>
</dbReference>
<reference evidence="1" key="2">
    <citation type="submission" date="2025-08" db="UniProtKB">
        <authorList>
            <consortium name="Ensembl"/>
        </authorList>
    </citation>
    <scope>IDENTIFICATION</scope>
</reference>